<dbReference type="PANTHER" id="PTHR12083">
    <property type="entry name" value="BIFUNCTIONAL POLYNUCLEOTIDE PHOSPHATASE/KINASE"/>
    <property type="match status" value="1"/>
</dbReference>
<sequence>MEFQCIDDNFYVGIFDTKLYKKIAAFSLNNTLINSSYDFLYSCVPTILQTLHKQKYSIFIFTNQNNFENFKNKFIIFNKSLNIPIRIFICIGNKKFCSIYKKPRSGMWDYFFDKTHINKNKSFYVGNLFNKKNTSDIAFSKNIGLKFYTPQEFFLKKSNDIRIELPFKPNIEDICKLSPGKKIPNVLILLGISGSGKTFFANKFLYEYDKIIDFDNLQQYIKTIKTKSPKFVIDSTNCCYLKDRIKITNLLKLNKIKFSCLFFDTTYEQSIHNYIFKNLYSKNNLIYTKNIPDKPSKFEGFDRIITIKFKIYENTNLYFNYLT</sequence>
<dbReference type="InterPro" id="IPR023214">
    <property type="entry name" value="HAD_sf"/>
</dbReference>
<evidence type="ECO:0008006" key="2">
    <source>
        <dbReference type="Google" id="ProtNLM"/>
    </source>
</evidence>
<name>A0A6C0J8L7_9ZZZZ</name>
<dbReference type="SUPFAM" id="SSF52540">
    <property type="entry name" value="P-loop containing nucleoside triphosphate hydrolases"/>
    <property type="match status" value="1"/>
</dbReference>
<dbReference type="GO" id="GO:0046403">
    <property type="term" value="F:polynucleotide 3'-phosphatase activity"/>
    <property type="evidence" value="ECO:0007669"/>
    <property type="project" value="TreeGrafter"/>
</dbReference>
<dbReference type="Pfam" id="PF08645">
    <property type="entry name" value="PNK3P"/>
    <property type="match status" value="1"/>
</dbReference>
<reference evidence="1" key="1">
    <citation type="journal article" date="2020" name="Nature">
        <title>Giant virus diversity and host interactions through global metagenomics.</title>
        <authorList>
            <person name="Schulz F."/>
            <person name="Roux S."/>
            <person name="Paez-Espino D."/>
            <person name="Jungbluth S."/>
            <person name="Walsh D.A."/>
            <person name="Denef V.J."/>
            <person name="McMahon K.D."/>
            <person name="Konstantinidis K.T."/>
            <person name="Eloe-Fadrosh E.A."/>
            <person name="Kyrpides N.C."/>
            <person name="Woyke T."/>
        </authorList>
    </citation>
    <scope>NUCLEOTIDE SEQUENCE</scope>
    <source>
        <strain evidence="1">GVMAG-M-3300025880-56</strain>
    </source>
</reference>
<accession>A0A6C0J8L7</accession>
<dbReference type="Gene3D" id="3.40.50.1000">
    <property type="entry name" value="HAD superfamily/HAD-like"/>
    <property type="match status" value="1"/>
</dbReference>
<dbReference type="InterPro" id="IPR013954">
    <property type="entry name" value="PNK3P"/>
</dbReference>
<dbReference type="EMBL" id="MN740351">
    <property type="protein sequence ID" value="QHU01979.1"/>
    <property type="molecule type" value="Genomic_DNA"/>
</dbReference>
<dbReference type="GO" id="GO:0006281">
    <property type="term" value="P:DNA repair"/>
    <property type="evidence" value="ECO:0007669"/>
    <property type="project" value="TreeGrafter"/>
</dbReference>
<evidence type="ECO:0000313" key="1">
    <source>
        <dbReference type="EMBL" id="QHU01979.1"/>
    </source>
</evidence>
<dbReference type="GO" id="GO:0003690">
    <property type="term" value="F:double-stranded DNA binding"/>
    <property type="evidence" value="ECO:0007669"/>
    <property type="project" value="TreeGrafter"/>
</dbReference>
<dbReference type="SUPFAM" id="SSF56784">
    <property type="entry name" value="HAD-like"/>
    <property type="match status" value="1"/>
</dbReference>
<dbReference type="PANTHER" id="PTHR12083:SF9">
    <property type="entry name" value="BIFUNCTIONAL POLYNUCLEOTIDE PHOSPHATASE_KINASE"/>
    <property type="match status" value="1"/>
</dbReference>
<dbReference type="InterPro" id="IPR027417">
    <property type="entry name" value="P-loop_NTPase"/>
</dbReference>
<dbReference type="NCBIfam" id="TIGR01662">
    <property type="entry name" value="HAD-SF-IIIA"/>
    <property type="match status" value="1"/>
</dbReference>
<organism evidence="1">
    <name type="scientific">viral metagenome</name>
    <dbReference type="NCBI Taxonomy" id="1070528"/>
    <lineage>
        <taxon>unclassified sequences</taxon>
        <taxon>metagenomes</taxon>
        <taxon>organismal metagenomes</taxon>
    </lineage>
</organism>
<dbReference type="InterPro" id="IPR006549">
    <property type="entry name" value="HAD-SF_hydro_IIIA"/>
</dbReference>
<proteinExistence type="predicted"/>
<protein>
    <recommendedName>
        <fullName evidence="2">DNA 3'-phosphatase</fullName>
    </recommendedName>
</protein>
<dbReference type="AlphaFoldDB" id="A0A6C0J8L7"/>
<dbReference type="Gene3D" id="3.40.50.300">
    <property type="entry name" value="P-loop containing nucleotide triphosphate hydrolases"/>
    <property type="match status" value="1"/>
</dbReference>
<dbReference type="GO" id="GO:0046404">
    <property type="term" value="F:ATP-dependent polydeoxyribonucleotide 5'-hydroxyl-kinase activity"/>
    <property type="evidence" value="ECO:0007669"/>
    <property type="project" value="TreeGrafter"/>
</dbReference>
<dbReference type="InterPro" id="IPR036412">
    <property type="entry name" value="HAD-like_sf"/>
</dbReference>